<sequence>MADAPLFTAERAAEFAAEADRLLDFTAGAKTTGGFGWLGDHGEVVERDLELWITCRMTHVCALGAAIGKPGFLELTEHGIRSIADNFHDERHDGWYAAISPDGSRPTDATKAAYAHSFVILAGSSGQAVGAAGAADLLTHALAVHDRFFWDESQGMTRESFSGDWRTEEDYRGINANMHTVEAYLAAGDVTGDQLWHERAGRIVTRAIDQLARANSWRIPEHFTADFTPLPDYNKDQPAHPFRPYGATPGHALEWARLTLAAAQTLGGPAWDWAYDAASALVAGAVTDGWAPDGADGFVYTTDWDGTPSSHARMFWVLTEAIGAAWALHHVDGSAQWRPLVEKWWAYAKAYLLDLDRGAWHSELDATNTPDAETWVGKPDTYHAIQAMLLPRLPLTPSFTTALAARGAPEAGGTGSA</sequence>
<dbReference type="SUPFAM" id="SSF48208">
    <property type="entry name" value="Six-hairpin glycosidases"/>
    <property type="match status" value="1"/>
</dbReference>
<dbReference type="InterPro" id="IPR008928">
    <property type="entry name" value="6-hairpin_glycosidase_sf"/>
</dbReference>
<protein>
    <submittedName>
        <fullName evidence="3">Uncharacterized sugar isomerase yihS</fullName>
        <ecNumber evidence="3">5.-.-.-</ecNumber>
    </submittedName>
</protein>
<evidence type="ECO:0000313" key="4">
    <source>
        <dbReference type="Proteomes" id="UP000035763"/>
    </source>
</evidence>
<evidence type="ECO:0000256" key="1">
    <source>
        <dbReference type="ARBA" id="ARBA00008558"/>
    </source>
</evidence>
<dbReference type="RefSeq" id="WP_048698078.1">
    <property type="nucleotide sequence ID" value="NZ_HG764815.1"/>
</dbReference>
<keyword evidence="4" id="KW-1185">Reference proteome</keyword>
<dbReference type="InterPro" id="IPR010819">
    <property type="entry name" value="AGE/CE"/>
</dbReference>
<dbReference type="Proteomes" id="UP000035763">
    <property type="component" value="Unassembled WGS sequence"/>
</dbReference>
<dbReference type="GO" id="GO:0016853">
    <property type="term" value="F:isomerase activity"/>
    <property type="evidence" value="ECO:0007669"/>
    <property type="project" value="UniProtKB-KW"/>
</dbReference>
<reference evidence="3 4" key="1">
    <citation type="journal article" date="2013" name="ISME J.">
        <title>A metabolic model for members of the genus Tetrasphaera involved in enhanced biological phosphorus removal.</title>
        <authorList>
            <person name="Kristiansen R."/>
            <person name="Nguyen H.T.T."/>
            <person name="Saunders A.M."/>
            <person name="Nielsen J.L."/>
            <person name="Wimmer R."/>
            <person name="Le V.Q."/>
            <person name="McIlroy S.J."/>
            <person name="Petrovski S."/>
            <person name="Seviour R.J."/>
            <person name="Calteau A."/>
            <person name="Nielsen K.L."/>
            <person name="Nielsen P.H."/>
        </authorList>
    </citation>
    <scope>NUCLEOTIDE SEQUENCE [LARGE SCALE GENOMIC DNA]</scope>
    <source>
        <strain evidence="3 4">Ben110</strain>
    </source>
</reference>
<dbReference type="GO" id="GO:0005975">
    <property type="term" value="P:carbohydrate metabolic process"/>
    <property type="evidence" value="ECO:0007669"/>
    <property type="project" value="InterPro"/>
</dbReference>
<gene>
    <name evidence="3" type="primary">yihS</name>
    <name evidence="3" type="ORF">BN11_1830006</name>
</gene>
<proteinExistence type="inferred from homology"/>
<name>W6JTI9_9MICO</name>
<evidence type="ECO:0000256" key="2">
    <source>
        <dbReference type="ARBA" id="ARBA00023235"/>
    </source>
</evidence>
<dbReference type="InterPro" id="IPR012341">
    <property type="entry name" value="6hp_glycosidase-like_sf"/>
</dbReference>
<dbReference type="AlphaFoldDB" id="W6JTI9"/>
<accession>W6JTI9</accession>
<comment type="caution">
    <text evidence="3">The sequence shown here is derived from an EMBL/GenBank/DDBJ whole genome shotgun (WGS) entry which is preliminary data.</text>
</comment>
<dbReference type="Gene3D" id="1.50.10.10">
    <property type="match status" value="1"/>
</dbReference>
<dbReference type="Pfam" id="PF07221">
    <property type="entry name" value="GlcNAc_2-epim"/>
    <property type="match status" value="1"/>
</dbReference>
<dbReference type="EMBL" id="CAJA01000094">
    <property type="protein sequence ID" value="CCH72628.1"/>
    <property type="molecule type" value="Genomic_DNA"/>
</dbReference>
<evidence type="ECO:0000313" key="3">
    <source>
        <dbReference type="EMBL" id="CCH72628.1"/>
    </source>
</evidence>
<dbReference type="STRING" id="1193182.BN11_1830006"/>
<keyword evidence="2 3" id="KW-0413">Isomerase</keyword>
<dbReference type="PANTHER" id="PTHR15108">
    <property type="entry name" value="N-ACYLGLUCOSAMINE-2-EPIMERASE"/>
    <property type="match status" value="1"/>
</dbReference>
<dbReference type="EC" id="5.-.-.-" evidence="3"/>
<comment type="similarity">
    <text evidence="1">Belongs to the N-acylglucosamine 2-epimerase family.</text>
</comment>
<dbReference type="OrthoDB" id="9806359at2"/>
<organism evidence="3 4">
    <name type="scientific">Nostocoides australiense Ben110</name>
    <dbReference type="NCBI Taxonomy" id="1193182"/>
    <lineage>
        <taxon>Bacteria</taxon>
        <taxon>Bacillati</taxon>
        <taxon>Actinomycetota</taxon>
        <taxon>Actinomycetes</taxon>
        <taxon>Micrococcales</taxon>
        <taxon>Intrasporangiaceae</taxon>
        <taxon>Nostocoides</taxon>
    </lineage>
</organism>